<dbReference type="AlphaFoldDB" id="A0A072UH34"/>
<proteinExistence type="predicted"/>
<reference evidence="3 5" key="1">
    <citation type="journal article" date="2011" name="Nature">
        <title>The Medicago genome provides insight into the evolution of rhizobial symbioses.</title>
        <authorList>
            <person name="Young N.D."/>
            <person name="Debelle F."/>
            <person name="Oldroyd G.E."/>
            <person name="Geurts R."/>
            <person name="Cannon S.B."/>
            <person name="Udvardi M.K."/>
            <person name="Benedito V.A."/>
            <person name="Mayer K.F."/>
            <person name="Gouzy J."/>
            <person name="Schoof H."/>
            <person name="Van de Peer Y."/>
            <person name="Proost S."/>
            <person name="Cook D.R."/>
            <person name="Meyers B.C."/>
            <person name="Spannagl M."/>
            <person name="Cheung F."/>
            <person name="De Mita S."/>
            <person name="Krishnakumar V."/>
            <person name="Gundlach H."/>
            <person name="Zhou S."/>
            <person name="Mudge J."/>
            <person name="Bharti A.K."/>
            <person name="Murray J.D."/>
            <person name="Naoumkina M.A."/>
            <person name="Rosen B."/>
            <person name="Silverstein K.A."/>
            <person name="Tang H."/>
            <person name="Rombauts S."/>
            <person name="Zhao P.X."/>
            <person name="Zhou P."/>
            <person name="Barbe V."/>
            <person name="Bardou P."/>
            <person name="Bechner M."/>
            <person name="Bellec A."/>
            <person name="Berger A."/>
            <person name="Berges H."/>
            <person name="Bidwell S."/>
            <person name="Bisseling T."/>
            <person name="Choisne N."/>
            <person name="Couloux A."/>
            <person name="Denny R."/>
            <person name="Deshpande S."/>
            <person name="Dai X."/>
            <person name="Doyle J.J."/>
            <person name="Dudez A.M."/>
            <person name="Farmer A.D."/>
            <person name="Fouteau S."/>
            <person name="Franken C."/>
            <person name="Gibelin C."/>
            <person name="Gish J."/>
            <person name="Goldstein S."/>
            <person name="Gonzalez A.J."/>
            <person name="Green P.J."/>
            <person name="Hallab A."/>
            <person name="Hartog M."/>
            <person name="Hua A."/>
            <person name="Humphray S.J."/>
            <person name="Jeong D.H."/>
            <person name="Jing Y."/>
            <person name="Jocker A."/>
            <person name="Kenton S.M."/>
            <person name="Kim D.J."/>
            <person name="Klee K."/>
            <person name="Lai H."/>
            <person name="Lang C."/>
            <person name="Lin S."/>
            <person name="Macmil S.L."/>
            <person name="Magdelenat G."/>
            <person name="Matthews L."/>
            <person name="McCorrison J."/>
            <person name="Monaghan E.L."/>
            <person name="Mun J.H."/>
            <person name="Najar F.Z."/>
            <person name="Nicholson C."/>
            <person name="Noirot C."/>
            <person name="O'Bleness M."/>
            <person name="Paule C.R."/>
            <person name="Poulain J."/>
            <person name="Prion F."/>
            <person name="Qin B."/>
            <person name="Qu C."/>
            <person name="Retzel E.F."/>
            <person name="Riddle C."/>
            <person name="Sallet E."/>
            <person name="Samain S."/>
            <person name="Samson N."/>
            <person name="Sanders I."/>
            <person name="Saurat O."/>
            <person name="Scarpelli C."/>
            <person name="Schiex T."/>
            <person name="Segurens B."/>
            <person name="Severin A.J."/>
            <person name="Sherrier D.J."/>
            <person name="Shi R."/>
            <person name="Sims S."/>
            <person name="Singer S.R."/>
            <person name="Sinharoy S."/>
            <person name="Sterck L."/>
            <person name="Viollet A."/>
            <person name="Wang B.B."/>
            <person name="Wang K."/>
            <person name="Wang M."/>
            <person name="Wang X."/>
            <person name="Warfsmann J."/>
            <person name="Weissenbach J."/>
            <person name="White D.D."/>
            <person name="White J.D."/>
            <person name="Wiley G.B."/>
            <person name="Wincker P."/>
            <person name="Xing Y."/>
            <person name="Yang L."/>
            <person name="Yao Z."/>
            <person name="Ying F."/>
            <person name="Zhai J."/>
            <person name="Zhou L."/>
            <person name="Zuber A."/>
            <person name="Denarie J."/>
            <person name="Dixon R.A."/>
            <person name="May G.D."/>
            <person name="Schwartz D.C."/>
            <person name="Rogers J."/>
            <person name="Quetier F."/>
            <person name="Town C.D."/>
            <person name="Roe B.A."/>
        </authorList>
    </citation>
    <scope>NUCLEOTIDE SEQUENCE [LARGE SCALE GENOMIC DNA]</scope>
    <source>
        <strain evidence="3">A17</strain>
        <strain evidence="4 5">cv. Jemalong A17</strain>
    </source>
</reference>
<keyword evidence="5" id="KW-1185">Reference proteome</keyword>
<dbReference type="Proteomes" id="UP000002051">
    <property type="component" value="Chromosome 6"/>
</dbReference>
<dbReference type="Gene3D" id="3.40.50.10140">
    <property type="entry name" value="Toll/interleukin-1 receptor homology (TIR) domain"/>
    <property type="match status" value="1"/>
</dbReference>
<organism evidence="3 5">
    <name type="scientific">Medicago truncatula</name>
    <name type="common">Barrel medic</name>
    <name type="synonym">Medicago tribuloides</name>
    <dbReference type="NCBI Taxonomy" id="3880"/>
    <lineage>
        <taxon>Eukaryota</taxon>
        <taxon>Viridiplantae</taxon>
        <taxon>Streptophyta</taxon>
        <taxon>Embryophyta</taxon>
        <taxon>Tracheophyta</taxon>
        <taxon>Spermatophyta</taxon>
        <taxon>Magnoliopsida</taxon>
        <taxon>eudicotyledons</taxon>
        <taxon>Gunneridae</taxon>
        <taxon>Pentapetalae</taxon>
        <taxon>rosids</taxon>
        <taxon>fabids</taxon>
        <taxon>Fabales</taxon>
        <taxon>Fabaceae</taxon>
        <taxon>Papilionoideae</taxon>
        <taxon>50 kb inversion clade</taxon>
        <taxon>NPAAA clade</taxon>
        <taxon>Hologalegina</taxon>
        <taxon>IRL clade</taxon>
        <taxon>Trifolieae</taxon>
        <taxon>Medicago</taxon>
    </lineage>
</organism>
<dbReference type="PROSITE" id="PS50104">
    <property type="entry name" value="TIR"/>
    <property type="match status" value="1"/>
</dbReference>
<dbReference type="EMBL" id="CM001222">
    <property type="protein sequence ID" value="KEH25110.1"/>
    <property type="molecule type" value="Genomic_DNA"/>
</dbReference>
<reference evidence="4" key="3">
    <citation type="submission" date="2015-04" db="UniProtKB">
        <authorList>
            <consortium name="EnsemblPlants"/>
        </authorList>
    </citation>
    <scope>IDENTIFICATION</scope>
    <source>
        <strain evidence="4">cv. Jemalong A17</strain>
    </source>
</reference>
<dbReference type="InterPro" id="IPR000157">
    <property type="entry name" value="TIR_dom"/>
</dbReference>
<reference evidence="3 5" key="2">
    <citation type="journal article" date="2014" name="BMC Genomics">
        <title>An improved genome release (version Mt4.0) for the model legume Medicago truncatula.</title>
        <authorList>
            <person name="Tang H."/>
            <person name="Krishnakumar V."/>
            <person name="Bidwell S."/>
            <person name="Rosen B."/>
            <person name="Chan A."/>
            <person name="Zhou S."/>
            <person name="Gentzbittel L."/>
            <person name="Childs K.L."/>
            <person name="Yandell M."/>
            <person name="Gundlach H."/>
            <person name="Mayer K.F."/>
            <person name="Schwartz D.C."/>
            <person name="Town C.D."/>
        </authorList>
    </citation>
    <scope>GENOME REANNOTATION</scope>
    <source>
        <strain evidence="3">A17</strain>
        <strain evidence="4 5">cv. Jemalong A17</strain>
    </source>
</reference>
<dbReference type="Pfam" id="PF01582">
    <property type="entry name" value="TIR"/>
    <property type="match status" value="1"/>
</dbReference>
<name>A0A072UH34_MEDTR</name>
<feature type="domain" description="TIR" evidence="2">
    <location>
        <begin position="20"/>
        <end position="76"/>
    </location>
</feature>
<evidence type="ECO:0000313" key="5">
    <source>
        <dbReference type="Proteomes" id="UP000002051"/>
    </source>
</evidence>
<keyword evidence="1" id="KW-0520">NAD</keyword>
<evidence type="ECO:0000256" key="1">
    <source>
        <dbReference type="ARBA" id="ARBA00023027"/>
    </source>
</evidence>
<dbReference type="PANTHER" id="PTHR32009">
    <property type="entry name" value="TMV RESISTANCE PROTEIN N-LIKE"/>
    <property type="match status" value="1"/>
</dbReference>
<gene>
    <name evidence="3" type="ordered locus">MTR_6g015685</name>
</gene>
<evidence type="ECO:0000313" key="4">
    <source>
        <dbReference type="EnsemblPlants" id="KEH25110"/>
    </source>
</evidence>
<dbReference type="PANTHER" id="PTHR32009:SF160">
    <property type="entry name" value="DISEASE RESISTANCE PROTEIN (TIR-NBS-LRR CLASS)"/>
    <property type="match status" value="1"/>
</dbReference>
<protein>
    <submittedName>
        <fullName evidence="3">Disease resistance protein (TIR-NBS-LRR class)</fullName>
    </submittedName>
</protein>
<evidence type="ECO:0000259" key="2">
    <source>
        <dbReference type="PROSITE" id="PS50104"/>
    </source>
</evidence>
<accession>A0A072UH34</accession>
<dbReference type="SUPFAM" id="SSF52200">
    <property type="entry name" value="Toll/Interleukin receptor TIR domain"/>
    <property type="match status" value="1"/>
</dbReference>
<sequence length="76" mass="8578">MPNLDPDPKSYPEPISESIGIHDVFLSFRGEDTRSSFTSHLYAALQNVGIKVFKDDGELHRGYHISTSYKSLHKAK</sequence>
<dbReference type="EnsemblPlants" id="KEH25110">
    <property type="protein sequence ID" value="KEH25110"/>
    <property type="gene ID" value="MTR_6g015685"/>
</dbReference>
<dbReference type="GO" id="GO:0005634">
    <property type="term" value="C:nucleus"/>
    <property type="evidence" value="ECO:0000318"/>
    <property type="project" value="GO_Central"/>
</dbReference>
<dbReference type="InterPro" id="IPR035897">
    <property type="entry name" value="Toll_tir_struct_dom_sf"/>
</dbReference>
<dbReference type="HOGENOM" id="CLU_2658249_0_0_1"/>
<evidence type="ECO:0000313" key="3">
    <source>
        <dbReference type="EMBL" id="KEH25110.1"/>
    </source>
</evidence>
<dbReference type="GO" id="GO:0007165">
    <property type="term" value="P:signal transduction"/>
    <property type="evidence" value="ECO:0000318"/>
    <property type="project" value="GO_Central"/>
</dbReference>